<sequence length="406" mass="41557">MTDNHTTFLSAFRFNRMELAGSLGDLGTLLPLAMGLIMVNGLDPVGLFVSVGLLYILGGLYYRVPIAVQPMKVISAYAIATAATPAQISASGWLLAGMLLFLGVSGLVDRVSRLIPVCVVRGVQLSTGVLLMSKGASFIAGTSAYQQAQGAPEPFLSVQFLGPVPVGALIGAVLGVAALLLLNSRRFPAGLVVVVAGFGCGLLLGGASGLGGVHAGFFLPEILPFGLPSGVDFTWALLALALPQIPMTLGNAVIANRDLSHEYFGGQSRRVTDRALCVSMGLANMLAALLGGMPLCHGAGGLAAHYRFGARTAGSNLLIGGGFLVLALGLGAGALLVLRLIPLAALGVLLVFAGVQLGLAIMDLRKRSDMFVTLAMCGIALGLNLAWAFGAGLGLALVLRKGTVRV</sequence>
<feature type="transmembrane region" description="Helical" evidence="1">
    <location>
        <begin position="45"/>
        <end position="64"/>
    </location>
</feature>
<dbReference type="PANTHER" id="PTHR31970:SF9">
    <property type="entry name" value="MOLYBDATE TRANSPORTER 2"/>
    <property type="match status" value="1"/>
</dbReference>
<evidence type="ECO:0000256" key="1">
    <source>
        <dbReference type="SAM" id="Phobius"/>
    </source>
</evidence>
<feature type="transmembrane region" description="Helical" evidence="1">
    <location>
        <begin position="315"/>
        <end position="338"/>
    </location>
</feature>
<dbReference type="GO" id="GO:0015098">
    <property type="term" value="F:molybdate ion transmembrane transporter activity"/>
    <property type="evidence" value="ECO:0007669"/>
    <property type="project" value="InterPro"/>
</dbReference>
<feature type="transmembrane region" description="Helical" evidence="1">
    <location>
        <begin position="233"/>
        <end position="254"/>
    </location>
</feature>
<feature type="transmembrane region" description="Helical" evidence="1">
    <location>
        <begin position="160"/>
        <end position="182"/>
    </location>
</feature>
<accession>A0A6N6N5S8</accession>
<dbReference type="InterPro" id="IPR031563">
    <property type="entry name" value="MOT1/MOT2"/>
</dbReference>
<dbReference type="OrthoDB" id="7361398at2"/>
<gene>
    <name evidence="2" type="ORF">F8A88_02200</name>
</gene>
<dbReference type="Proteomes" id="UP000438699">
    <property type="component" value="Unassembled WGS sequence"/>
</dbReference>
<keyword evidence="1" id="KW-0472">Membrane</keyword>
<dbReference type="PANTHER" id="PTHR31970">
    <property type="match status" value="1"/>
</dbReference>
<name>A0A6N6N5S8_9BACT</name>
<reference evidence="2 3" key="1">
    <citation type="journal article" date="2017" name="Int. J. Syst. Evol. Microbiol.">
        <title>Desulfovibrio senegalensis sp. nov., a mesophilic sulfate reducer isolated from marine sediment.</title>
        <authorList>
            <person name="Thioye A."/>
            <person name="Gam Z.B.A."/>
            <person name="Mbengue M."/>
            <person name="Cayol J.L."/>
            <person name="Joseph-Bartoli M."/>
            <person name="Toure-Kane C."/>
            <person name="Labat M."/>
        </authorList>
    </citation>
    <scope>NUCLEOTIDE SEQUENCE [LARGE SCALE GENOMIC DNA]</scope>
    <source>
        <strain evidence="2 3">DSM 101509</strain>
    </source>
</reference>
<feature type="transmembrane region" description="Helical" evidence="1">
    <location>
        <begin position="76"/>
        <end position="104"/>
    </location>
</feature>
<protein>
    <submittedName>
        <fullName evidence="2">Sulfate permease</fullName>
    </submittedName>
</protein>
<proteinExistence type="predicted"/>
<dbReference type="Pfam" id="PF16983">
    <property type="entry name" value="MFS_MOT1"/>
    <property type="match status" value="2"/>
</dbReference>
<dbReference type="RefSeq" id="WP_151149419.1">
    <property type="nucleotide sequence ID" value="NZ_WAIE01000001.1"/>
</dbReference>
<feature type="transmembrane region" description="Helical" evidence="1">
    <location>
        <begin position="20"/>
        <end position="39"/>
    </location>
</feature>
<keyword evidence="1" id="KW-0812">Transmembrane</keyword>
<keyword evidence="3" id="KW-1185">Reference proteome</keyword>
<evidence type="ECO:0000313" key="3">
    <source>
        <dbReference type="Proteomes" id="UP000438699"/>
    </source>
</evidence>
<feature type="transmembrane region" description="Helical" evidence="1">
    <location>
        <begin position="189"/>
        <end position="213"/>
    </location>
</feature>
<organism evidence="2 3">
    <name type="scientific">Pseudodesulfovibrio senegalensis</name>
    <dbReference type="NCBI Taxonomy" id="1721087"/>
    <lineage>
        <taxon>Bacteria</taxon>
        <taxon>Pseudomonadati</taxon>
        <taxon>Thermodesulfobacteriota</taxon>
        <taxon>Desulfovibrionia</taxon>
        <taxon>Desulfovibrionales</taxon>
        <taxon>Desulfovibrionaceae</taxon>
    </lineage>
</organism>
<feature type="transmembrane region" description="Helical" evidence="1">
    <location>
        <begin position="275"/>
        <end position="295"/>
    </location>
</feature>
<keyword evidence="1" id="KW-1133">Transmembrane helix</keyword>
<evidence type="ECO:0000313" key="2">
    <source>
        <dbReference type="EMBL" id="KAB1443098.1"/>
    </source>
</evidence>
<feature type="transmembrane region" description="Helical" evidence="1">
    <location>
        <begin position="370"/>
        <end position="399"/>
    </location>
</feature>
<feature type="transmembrane region" description="Helical" evidence="1">
    <location>
        <begin position="343"/>
        <end position="364"/>
    </location>
</feature>
<comment type="caution">
    <text evidence="2">The sequence shown here is derived from an EMBL/GenBank/DDBJ whole genome shotgun (WGS) entry which is preliminary data.</text>
</comment>
<dbReference type="EMBL" id="WAIE01000001">
    <property type="protein sequence ID" value="KAB1443098.1"/>
    <property type="molecule type" value="Genomic_DNA"/>
</dbReference>
<dbReference type="AlphaFoldDB" id="A0A6N6N5S8"/>